<dbReference type="KEGG" id="vg:80557564"/>
<organism evidence="1 2">
    <name type="scientific">Emaravirus camelliae</name>
    <dbReference type="NCBI Taxonomy" id="2843907"/>
    <lineage>
        <taxon>Viruses</taxon>
        <taxon>Riboviria</taxon>
        <taxon>Orthornavirae</taxon>
        <taxon>Negarnaviricota</taxon>
        <taxon>Polyploviricotina</taxon>
        <taxon>Bunyaviricetes</taxon>
        <taxon>Elliovirales</taxon>
        <taxon>Fimoviridae</taxon>
        <taxon>Emaravirus</taxon>
    </lineage>
</organism>
<evidence type="ECO:0000313" key="2">
    <source>
        <dbReference type="Proteomes" id="UP000681011"/>
    </source>
</evidence>
<dbReference type="GeneID" id="80557564"/>
<dbReference type="EMBL" id="MN557027">
    <property type="protein sequence ID" value="QHG11080.1"/>
    <property type="molecule type" value="Genomic_RNA"/>
</dbReference>
<dbReference type="Pfam" id="PF22875">
    <property type="entry name" value="Glu2-Pro"/>
    <property type="match status" value="1"/>
</dbReference>
<protein>
    <recommendedName>
        <fullName evidence="3">P5</fullName>
    </recommendedName>
</protein>
<proteinExistence type="predicted"/>
<reference evidence="1" key="1">
    <citation type="journal article" date="2019" name="J. ISSAAS">
        <title>A complex virome that includes two distinct emaraviruses is associated to virus-like symptoms in Camellia japonica.</title>
        <authorList>
            <person name="Peracchio C."/>
            <person name="Forgia M."/>
            <person name="Chiapello M."/>
            <person name="Vallino M."/>
            <person name="Turina M."/>
            <person name="Ciuffo M."/>
        </authorList>
    </citation>
    <scope>NUCLEOTIDE SEQUENCE</scope>
    <source>
        <strain evidence="1">CAMNGS2018</strain>
    </source>
</reference>
<dbReference type="Proteomes" id="UP000681011">
    <property type="component" value="Genome"/>
</dbReference>
<evidence type="ECO:0000313" key="1">
    <source>
        <dbReference type="EMBL" id="QHG11080.1"/>
    </source>
</evidence>
<keyword evidence="2" id="KW-1185">Reference proteome</keyword>
<sequence>MIYKIKQSIITLVKSRFPYVDLLIFLAVFNYKINTIEMYIREVTSTERVYKIVDFKVTKSTYQAKIVVPELYKDQFMYIQFWFKNGLRPDEKNKPFYTNEFGIGRQIGKSYWHVLLFNTDDNYGTGWFCNKLVNWSMPMSEKRTITESEMEDRLYLNVGEIVEITISIYYNGIGLWINGDFKGIIKTCERFSDAQFGFETGLNFNLNGVQLKSLIAW</sequence>
<accession>A0A6B9QQE0</accession>
<evidence type="ECO:0008006" key="3">
    <source>
        <dbReference type="Google" id="ProtNLM"/>
    </source>
</evidence>
<dbReference type="RefSeq" id="YP_010840105.1">
    <property type="nucleotide sequence ID" value="NC_078411.1"/>
</dbReference>
<name>A0A6B9QQE0_9VIRU</name>